<keyword evidence="3 11" id="KW-0328">Glycosyltransferase</keyword>
<keyword evidence="8 12" id="KW-0472">Membrane</keyword>
<reference evidence="13" key="1">
    <citation type="submission" date="2022-01" db="EMBL/GenBank/DDBJ databases">
        <title>Genome Sequence Resource for Two Populations of Ditylenchus destructor, the Migratory Endoparasitic Phytonematode.</title>
        <authorList>
            <person name="Zhang H."/>
            <person name="Lin R."/>
            <person name="Xie B."/>
        </authorList>
    </citation>
    <scope>NUCLEOTIDE SEQUENCE</scope>
    <source>
        <strain evidence="13">BazhouSP</strain>
    </source>
</reference>
<dbReference type="PROSITE" id="PS00375">
    <property type="entry name" value="UDPGT"/>
    <property type="match status" value="1"/>
</dbReference>
<dbReference type="Proteomes" id="UP001201812">
    <property type="component" value="Unassembled WGS sequence"/>
</dbReference>
<keyword evidence="6" id="KW-0732">Signal</keyword>
<dbReference type="GO" id="GO:0016020">
    <property type="term" value="C:membrane"/>
    <property type="evidence" value="ECO:0007669"/>
    <property type="project" value="UniProtKB-SubCell"/>
</dbReference>
<dbReference type="EC" id="2.4.1.17" evidence="12"/>
<feature type="transmembrane region" description="Helical" evidence="12">
    <location>
        <begin position="492"/>
        <end position="511"/>
    </location>
</feature>
<dbReference type="GO" id="GO:0015020">
    <property type="term" value="F:glucuronosyltransferase activity"/>
    <property type="evidence" value="ECO:0007669"/>
    <property type="project" value="UniProtKB-EC"/>
</dbReference>
<name>A0AAD4MVQ7_9BILA</name>
<feature type="transmembrane region" description="Helical" evidence="12">
    <location>
        <begin position="6"/>
        <end position="31"/>
    </location>
</feature>
<evidence type="ECO:0000256" key="5">
    <source>
        <dbReference type="ARBA" id="ARBA00022692"/>
    </source>
</evidence>
<dbReference type="Pfam" id="PF00201">
    <property type="entry name" value="UDPGT"/>
    <property type="match status" value="1"/>
</dbReference>
<evidence type="ECO:0000256" key="7">
    <source>
        <dbReference type="ARBA" id="ARBA00022989"/>
    </source>
</evidence>
<evidence type="ECO:0000256" key="1">
    <source>
        <dbReference type="ARBA" id="ARBA00004167"/>
    </source>
</evidence>
<dbReference type="InterPro" id="IPR050271">
    <property type="entry name" value="UDP-glycosyltransferase"/>
</dbReference>
<evidence type="ECO:0000256" key="8">
    <source>
        <dbReference type="ARBA" id="ARBA00023136"/>
    </source>
</evidence>
<feature type="transmembrane region" description="Helical" evidence="12">
    <location>
        <begin position="98"/>
        <end position="120"/>
    </location>
</feature>
<protein>
    <recommendedName>
        <fullName evidence="12">UDP-glucuronosyltransferase</fullName>
        <ecNumber evidence="12">2.4.1.17</ecNumber>
    </recommendedName>
</protein>
<sequence>MLGHIWTIPILFFFFVLISFTNGGKILVGYAHDSKSHIRSMLPFLKRLAENGHQVTVFQTTGENKTIDLEYKNISIIHMDLPTRAEQKEQKKQMIDRLWTGTLHGGMIALVYSMVATTIKEFMIHRSGEVAQPLNQDWDLVIFDGLFSLHAYGHAWLLKEQRNVPYVVFGTSWLLSSDTARLALGQNWMSRCNLFTTVPDDSTDKYDPTSFQDRLINSMEYAGENIAMKFTDPWVLAPAMQQMGVFGFSFDKLFQDAAFTIFDAPDRLGWPNSAVPDTRSDGSNCEPVGKLSKEYLDFLEDSNSKGTIYIAFGTFVDWELSPKHIRETFLAAVNELTDYKIVFSYKGPKPGGLGKHIKITSWAPQLEILAHHRTKVFLTHSGLKSLREALCTKTPVVLMPMFAEQSHNAKLALSLGIGSILNKFKITKETIVATLREVLENDKYAKRVSKLYEIMLDRPIPALDDAAFYVTRQIKHKDRSLFFKRKGMYQTLLEYHSLDILICIIAFLYFISK</sequence>
<keyword evidence="7 12" id="KW-1133">Transmembrane helix</keyword>
<evidence type="ECO:0000256" key="4">
    <source>
        <dbReference type="ARBA" id="ARBA00022679"/>
    </source>
</evidence>
<keyword evidence="5 12" id="KW-0812">Transmembrane</keyword>
<evidence type="ECO:0000256" key="6">
    <source>
        <dbReference type="ARBA" id="ARBA00022729"/>
    </source>
</evidence>
<dbReference type="EMBL" id="JAKKPZ010000059">
    <property type="protein sequence ID" value="KAI1705169.1"/>
    <property type="molecule type" value="Genomic_DNA"/>
</dbReference>
<dbReference type="PANTHER" id="PTHR48043:SF62">
    <property type="entry name" value="GLUCURONOSYLTRANSFERASE"/>
    <property type="match status" value="1"/>
</dbReference>
<comment type="caution">
    <text evidence="12">Lacks conserved residue(s) required for the propagation of feature annotation.</text>
</comment>
<keyword evidence="4 11" id="KW-0808">Transferase</keyword>
<evidence type="ECO:0000256" key="10">
    <source>
        <dbReference type="ARBA" id="ARBA00047475"/>
    </source>
</evidence>
<accession>A0AAD4MVQ7</accession>
<evidence type="ECO:0000256" key="2">
    <source>
        <dbReference type="ARBA" id="ARBA00009995"/>
    </source>
</evidence>
<dbReference type="FunFam" id="3.40.50.2000:FF:000118">
    <property type="entry name" value="UDP-glucuronosyltransferase"/>
    <property type="match status" value="1"/>
</dbReference>
<evidence type="ECO:0000313" key="14">
    <source>
        <dbReference type="Proteomes" id="UP001201812"/>
    </source>
</evidence>
<dbReference type="PANTHER" id="PTHR48043">
    <property type="entry name" value="EG:EG0003.4 PROTEIN-RELATED"/>
    <property type="match status" value="1"/>
</dbReference>
<proteinExistence type="inferred from homology"/>
<comment type="subcellular location">
    <subcellularLocation>
        <location evidence="1 12">Membrane</location>
        <topology evidence="1 12">Single-pass membrane protein</topology>
    </subcellularLocation>
</comment>
<evidence type="ECO:0000256" key="9">
    <source>
        <dbReference type="ARBA" id="ARBA00023180"/>
    </source>
</evidence>
<dbReference type="AlphaFoldDB" id="A0AAD4MVQ7"/>
<dbReference type="InterPro" id="IPR035595">
    <property type="entry name" value="UDP_glycos_trans_CS"/>
</dbReference>
<gene>
    <name evidence="13" type="ORF">DdX_13774</name>
</gene>
<dbReference type="CDD" id="cd03784">
    <property type="entry name" value="GT1_Gtf-like"/>
    <property type="match status" value="1"/>
</dbReference>
<keyword evidence="9" id="KW-0325">Glycoprotein</keyword>
<organism evidence="13 14">
    <name type="scientific">Ditylenchus destructor</name>
    <dbReference type="NCBI Taxonomy" id="166010"/>
    <lineage>
        <taxon>Eukaryota</taxon>
        <taxon>Metazoa</taxon>
        <taxon>Ecdysozoa</taxon>
        <taxon>Nematoda</taxon>
        <taxon>Chromadorea</taxon>
        <taxon>Rhabditida</taxon>
        <taxon>Tylenchina</taxon>
        <taxon>Tylenchomorpha</taxon>
        <taxon>Sphaerularioidea</taxon>
        <taxon>Anguinidae</taxon>
        <taxon>Anguininae</taxon>
        <taxon>Ditylenchus</taxon>
    </lineage>
</organism>
<dbReference type="Gene3D" id="3.40.50.2000">
    <property type="entry name" value="Glycogen Phosphorylase B"/>
    <property type="match status" value="2"/>
</dbReference>
<evidence type="ECO:0000256" key="12">
    <source>
        <dbReference type="RuleBase" id="RU362059"/>
    </source>
</evidence>
<comment type="caution">
    <text evidence="13">The sequence shown here is derived from an EMBL/GenBank/DDBJ whole genome shotgun (WGS) entry which is preliminary data.</text>
</comment>
<dbReference type="SUPFAM" id="SSF53756">
    <property type="entry name" value="UDP-Glycosyltransferase/glycogen phosphorylase"/>
    <property type="match status" value="1"/>
</dbReference>
<keyword evidence="14" id="KW-1185">Reference proteome</keyword>
<evidence type="ECO:0000313" key="13">
    <source>
        <dbReference type="EMBL" id="KAI1705169.1"/>
    </source>
</evidence>
<dbReference type="InterPro" id="IPR002213">
    <property type="entry name" value="UDP_glucos_trans"/>
</dbReference>
<evidence type="ECO:0000256" key="3">
    <source>
        <dbReference type="ARBA" id="ARBA00022676"/>
    </source>
</evidence>
<comment type="similarity">
    <text evidence="2 11">Belongs to the UDP-glycosyltransferase family.</text>
</comment>
<comment type="catalytic activity">
    <reaction evidence="10 12">
        <text>glucuronate acceptor + UDP-alpha-D-glucuronate = acceptor beta-D-glucuronoside + UDP + H(+)</text>
        <dbReference type="Rhea" id="RHEA:21032"/>
        <dbReference type="ChEBI" id="CHEBI:15378"/>
        <dbReference type="ChEBI" id="CHEBI:58052"/>
        <dbReference type="ChEBI" id="CHEBI:58223"/>
        <dbReference type="ChEBI" id="CHEBI:132367"/>
        <dbReference type="ChEBI" id="CHEBI:132368"/>
        <dbReference type="EC" id="2.4.1.17"/>
    </reaction>
</comment>
<evidence type="ECO:0000256" key="11">
    <source>
        <dbReference type="RuleBase" id="RU003718"/>
    </source>
</evidence>